<reference evidence="1 2" key="1">
    <citation type="submission" date="2017-01" db="EMBL/GenBank/DDBJ databases">
        <authorList>
            <person name="Varghese N."/>
            <person name="Submissions S."/>
        </authorList>
    </citation>
    <scope>NUCLEOTIDE SEQUENCE [LARGE SCALE GENOMIC DNA]</scope>
    <source>
        <strain evidence="1 2">ATCC 23464</strain>
    </source>
</reference>
<dbReference type="Pfam" id="PF04985">
    <property type="entry name" value="Phage_tube"/>
    <property type="match status" value="1"/>
</dbReference>
<name>A0ABY1K769_9BACL</name>
<dbReference type="InterPro" id="IPR006498">
    <property type="entry name" value="Tail_tube"/>
</dbReference>
<protein>
    <recommendedName>
        <fullName evidence="3">Phage tail protein</fullName>
    </recommendedName>
</protein>
<gene>
    <name evidence="1" type="ORF">SAMN05421578_111165</name>
</gene>
<evidence type="ECO:0008006" key="3">
    <source>
        <dbReference type="Google" id="ProtNLM"/>
    </source>
</evidence>
<proteinExistence type="predicted"/>
<accession>A0ABY1K769</accession>
<sequence>MAQIPVKLQAAAVYLEDSSIEVATGDVTLPSFDSLSETLSGAGILGEIDVPTPGHFGSMEVGINWRTIQTEAVKLISSEVHALDIRGAFQIFNQSGKLETKGIKVTIRAMGKGLDLGKLAQNSTTDTTTTLEVVYIKIFIDGIAVIELDKLNYVFRVNGQDDLLDVRKILGKS</sequence>
<organism evidence="1 2">
    <name type="scientific">Paenibacillus macquariensis</name>
    <dbReference type="NCBI Taxonomy" id="948756"/>
    <lineage>
        <taxon>Bacteria</taxon>
        <taxon>Bacillati</taxon>
        <taxon>Bacillota</taxon>
        <taxon>Bacilli</taxon>
        <taxon>Bacillales</taxon>
        <taxon>Paenibacillaceae</taxon>
        <taxon>Paenibacillus</taxon>
    </lineage>
</organism>
<dbReference type="EMBL" id="FTNK01000011">
    <property type="protein sequence ID" value="SIR35306.1"/>
    <property type="molecule type" value="Genomic_DNA"/>
</dbReference>
<evidence type="ECO:0000313" key="1">
    <source>
        <dbReference type="EMBL" id="SIR35306.1"/>
    </source>
</evidence>
<evidence type="ECO:0000313" key="2">
    <source>
        <dbReference type="Proteomes" id="UP000186666"/>
    </source>
</evidence>
<dbReference type="RefSeq" id="WP_068583921.1">
    <property type="nucleotide sequence ID" value="NZ_FTNK01000011.1"/>
</dbReference>
<dbReference type="Proteomes" id="UP000186666">
    <property type="component" value="Unassembled WGS sequence"/>
</dbReference>
<keyword evidence="2" id="KW-1185">Reference proteome</keyword>
<comment type="caution">
    <text evidence="1">The sequence shown here is derived from an EMBL/GenBank/DDBJ whole genome shotgun (WGS) entry which is preliminary data.</text>
</comment>